<keyword evidence="1" id="KW-0238">DNA-binding</keyword>
<dbReference type="InterPro" id="IPR009057">
    <property type="entry name" value="Homeodomain-like_sf"/>
</dbReference>
<dbReference type="EMBL" id="CAEZXA010000092">
    <property type="protein sequence ID" value="CAB4678975.1"/>
    <property type="molecule type" value="Genomic_DNA"/>
</dbReference>
<dbReference type="GO" id="GO:0003677">
    <property type="term" value="F:DNA binding"/>
    <property type="evidence" value="ECO:0007669"/>
    <property type="project" value="UniProtKB-KW"/>
</dbReference>
<name>A0A6J6N270_9ZZZZ</name>
<dbReference type="SUPFAM" id="SSF46689">
    <property type="entry name" value="Homeodomain-like"/>
    <property type="match status" value="1"/>
</dbReference>
<organism evidence="3">
    <name type="scientific">freshwater metagenome</name>
    <dbReference type="NCBI Taxonomy" id="449393"/>
    <lineage>
        <taxon>unclassified sequences</taxon>
        <taxon>metagenomes</taxon>
        <taxon>ecological metagenomes</taxon>
    </lineage>
</organism>
<protein>
    <submittedName>
        <fullName evidence="3">Unannotated protein</fullName>
    </submittedName>
</protein>
<reference evidence="3" key="1">
    <citation type="submission" date="2020-05" db="EMBL/GenBank/DDBJ databases">
        <authorList>
            <person name="Chiriac C."/>
            <person name="Salcher M."/>
            <person name="Ghai R."/>
            <person name="Kavagutti S V."/>
        </authorList>
    </citation>
    <scope>NUCLEOTIDE SEQUENCE</scope>
</reference>
<dbReference type="PROSITE" id="PS50977">
    <property type="entry name" value="HTH_TETR_2"/>
    <property type="match status" value="1"/>
</dbReference>
<proteinExistence type="predicted"/>
<dbReference type="Pfam" id="PF00440">
    <property type="entry name" value="TetR_N"/>
    <property type="match status" value="1"/>
</dbReference>
<evidence type="ECO:0000259" key="2">
    <source>
        <dbReference type="PROSITE" id="PS50977"/>
    </source>
</evidence>
<accession>A0A6J6N270</accession>
<feature type="domain" description="HTH tetR-type" evidence="2">
    <location>
        <begin position="11"/>
        <end position="71"/>
    </location>
</feature>
<evidence type="ECO:0000313" key="3">
    <source>
        <dbReference type="EMBL" id="CAB4678975.1"/>
    </source>
</evidence>
<gene>
    <name evidence="3" type="ORF">UFOPK2334_01038</name>
</gene>
<sequence>MATPPQQARSIATEQKMLDAAEELLKGGDSRQVTLENVVKLSGASVGSFYARFGSVEGLFEALRNRYRNVMYQSAIDQGHERALQQTDLKSALHQACKTTLELARKEHTAISYLLMHPSDDQEPLVEQRRLMVEELHQILKLHRKEIKQKDLRRASENISRMAHAMWMQLALMEPSEFIGRKTSLSSIIDLTTDMAYAYLTTE</sequence>
<dbReference type="AlphaFoldDB" id="A0A6J6N270"/>
<dbReference type="Gene3D" id="1.10.357.10">
    <property type="entry name" value="Tetracycline Repressor, domain 2"/>
    <property type="match status" value="1"/>
</dbReference>
<dbReference type="InterPro" id="IPR001647">
    <property type="entry name" value="HTH_TetR"/>
</dbReference>
<evidence type="ECO:0000256" key="1">
    <source>
        <dbReference type="ARBA" id="ARBA00023125"/>
    </source>
</evidence>